<evidence type="ECO:0000256" key="2">
    <source>
        <dbReference type="ARBA" id="ARBA00022645"/>
    </source>
</evidence>
<evidence type="ECO:0000313" key="10">
    <source>
        <dbReference type="Proteomes" id="UP000245252"/>
    </source>
</evidence>
<evidence type="ECO:0000259" key="7">
    <source>
        <dbReference type="Pfam" id="PF02016"/>
    </source>
</evidence>
<dbReference type="InterPro" id="IPR029062">
    <property type="entry name" value="Class_I_gatase-like"/>
</dbReference>
<dbReference type="AlphaFoldDB" id="A0A2U2DUL4"/>
<evidence type="ECO:0000256" key="6">
    <source>
        <dbReference type="PIRSR" id="PIRSR028757-1"/>
    </source>
</evidence>
<keyword evidence="4" id="KW-0378">Hydrolase</keyword>
<dbReference type="GO" id="GO:0004180">
    <property type="term" value="F:carboxypeptidase activity"/>
    <property type="evidence" value="ECO:0007669"/>
    <property type="project" value="UniProtKB-KW"/>
</dbReference>
<dbReference type="RefSeq" id="WP_109457013.1">
    <property type="nucleotide sequence ID" value="NZ_QFBC01000002.1"/>
</dbReference>
<feature type="domain" description="LD-carboxypeptidase C-terminal" evidence="8">
    <location>
        <begin position="189"/>
        <end position="301"/>
    </location>
</feature>
<keyword evidence="10" id="KW-1185">Reference proteome</keyword>
<dbReference type="GO" id="GO:0008236">
    <property type="term" value="F:serine-type peptidase activity"/>
    <property type="evidence" value="ECO:0007669"/>
    <property type="project" value="UniProtKB-KW"/>
</dbReference>
<feature type="active site" description="Charge relay system" evidence="6">
    <location>
        <position position="219"/>
    </location>
</feature>
<dbReference type="PIRSF" id="PIRSF028757">
    <property type="entry name" value="LD-carboxypeptidase"/>
    <property type="match status" value="1"/>
</dbReference>
<keyword evidence="5" id="KW-0720">Serine protease</keyword>
<dbReference type="Gene3D" id="3.50.30.60">
    <property type="entry name" value="LD-carboxypeptidase A C-terminal domain-like"/>
    <property type="match status" value="1"/>
</dbReference>
<evidence type="ECO:0000259" key="8">
    <source>
        <dbReference type="Pfam" id="PF17676"/>
    </source>
</evidence>
<feature type="domain" description="LD-carboxypeptidase N-terminal" evidence="7">
    <location>
        <begin position="24"/>
        <end position="140"/>
    </location>
</feature>
<keyword evidence="3" id="KW-0645">Protease</keyword>
<sequence>MESHPAPRSEAVLRPPKLQAGDRVRFVSPASTPDRDAVMRAAGVLESWGLLVDFGPHAFHKWGYLAGTDEQRLSDLNDAFRDPQVRTIFATRGGKGSYRIADGIDFEAVRRDPKPLVGFSDITILHLALWKQCRLVCIAGGLMGDSLGGPPGETNSALLRRLLTCEDDIVLEARPEEPTHALTTHGMARGRLIGGNLELVATAAGWSLPDLRGAILMLEAISLHRGQVDRNLTMLRKAGHLDGLAGIAVGQFTGFDLKLRPSVIDILRDHLRRLDVPILGGLPVGHGERALSIPHGAMATLDASAQTLTILGREEQTED</sequence>
<dbReference type="EMBL" id="QFBC01000002">
    <property type="protein sequence ID" value="PWE56909.1"/>
    <property type="molecule type" value="Genomic_DNA"/>
</dbReference>
<comment type="similarity">
    <text evidence="1">Belongs to the peptidase S66 family.</text>
</comment>
<dbReference type="PANTHER" id="PTHR30237:SF2">
    <property type="entry name" value="MUREIN TETRAPEPTIDE CARBOXYPEPTIDASE"/>
    <property type="match status" value="1"/>
</dbReference>
<dbReference type="Proteomes" id="UP000245252">
    <property type="component" value="Unassembled WGS sequence"/>
</dbReference>
<gene>
    <name evidence="9" type="ORF">DEM27_04490</name>
</gene>
<dbReference type="Pfam" id="PF17676">
    <property type="entry name" value="Peptidase_S66C"/>
    <property type="match status" value="1"/>
</dbReference>
<dbReference type="SUPFAM" id="SSF141986">
    <property type="entry name" value="LD-carboxypeptidase A C-terminal domain-like"/>
    <property type="match status" value="1"/>
</dbReference>
<accession>A0A2U2DUL4</accession>
<name>A0A2U2DUL4_9HYPH</name>
<dbReference type="Pfam" id="PF02016">
    <property type="entry name" value="Peptidase_S66"/>
    <property type="match status" value="1"/>
</dbReference>
<reference evidence="9 10" key="1">
    <citation type="submission" date="2018-05" db="EMBL/GenBank/DDBJ databases">
        <title>The draft genome of strain NS-104.</title>
        <authorList>
            <person name="Hang P."/>
            <person name="Jiang J."/>
        </authorList>
    </citation>
    <scope>NUCLEOTIDE SEQUENCE [LARGE SCALE GENOMIC DNA]</scope>
    <source>
        <strain evidence="9 10">NS-104</strain>
    </source>
</reference>
<evidence type="ECO:0000256" key="4">
    <source>
        <dbReference type="ARBA" id="ARBA00022801"/>
    </source>
</evidence>
<evidence type="ECO:0000256" key="5">
    <source>
        <dbReference type="ARBA" id="ARBA00022825"/>
    </source>
</evidence>
<dbReference type="GO" id="GO:0006508">
    <property type="term" value="P:proteolysis"/>
    <property type="evidence" value="ECO:0007669"/>
    <property type="project" value="UniProtKB-KW"/>
</dbReference>
<protein>
    <submittedName>
        <fullName evidence="9">LD-carboxypeptidase</fullName>
    </submittedName>
</protein>
<dbReference type="InterPro" id="IPR027461">
    <property type="entry name" value="Carboxypeptidase_A_C_sf"/>
</dbReference>
<organism evidence="9 10">
    <name type="scientific">Metarhizobium album</name>
    <dbReference type="NCBI Taxonomy" id="2182425"/>
    <lineage>
        <taxon>Bacteria</taxon>
        <taxon>Pseudomonadati</taxon>
        <taxon>Pseudomonadota</taxon>
        <taxon>Alphaproteobacteria</taxon>
        <taxon>Hyphomicrobiales</taxon>
        <taxon>Rhizobiaceae</taxon>
        <taxon>Metarhizobium</taxon>
    </lineage>
</organism>
<dbReference type="InterPro" id="IPR040449">
    <property type="entry name" value="Peptidase_S66_N"/>
</dbReference>
<dbReference type="Gene3D" id="3.40.50.10740">
    <property type="entry name" value="Class I glutamine amidotransferase-like"/>
    <property type="match status" value="1"/>
</dbReference>
<evidence type="ECO:0000313" key="9">
    <source>
        <dbReference type="EMBL" id="PWE56909.1"/>
    </source>
</evidence>
<dbReference type="InterPro" id="IPR040921">
    <property type="entry name" value="Peptidase_S66C"/>
</dbReference>
<evidence type="ECO:0000256" key="1">
    <source>
        <dbReference type="ARBA" id="ARBA00010233"/>
    </source>
</evidence>
<feature type="active site" description="Charge relay system" evidence="6">
    <location>
        <position position="286"/>
    </location>
</feature>
<evidence type="ECO:0000256" key="3">
    <source>
        <dbReference type="ARBA" id="ARBA00022670"/>
    </source>
</evidence>
<feature type="active site" description="Nucleophile" evidence="6">
    <location>
        <position position="120"/>
    </location>
</feature>
<comment type="caution">
    <text evidence="9">The sequence shown here is derived from an EMBL/GenBank/DDBJ whole genome shotgun (WGS) entry which is preliminary data.</text>
</comment>
<dbReference type="PANTHER" id="PTHR30237">
    <property type="entry name" value="MURAMOYLTETRAPEPTIDE CARBOXYPEPTIDASE"/>
    <property type="match status" value="1"/>
</dbReference>
<dbReference type="SUPFAM" id="SSF52317">
    <property type="entry name" value="Class I glutamine amidotransferase-like"/>
    <property type="match status" value="1"/>
</dbReference>
<dbReference type="InterPro" id="IPR003507">
    <property type="entry name" value="S66_fam"/>
</dbReference>
<proteinExistence type="inferred from homology"/>
<dbReference type="OrthoDB" id="9807329at2"/>
<keyword evidence="2 9" id="KW-0121">Carboxypeptidase</keyword>
<dbReference type="InterPro" id="IPR027478">
    <property type="entry name" value="LdcA_N"/>
</dbReference>
<dbReference type="CDD" id="cd07025">
    <property type="entry name" value="Peptidase_S66"/>
    <property type="match status" value="1"/>
</dbReference>